<dbReference type="EMBL" id="CP047898">
    <property type="protein sequence ID" value="QHK22409.1"/>
    <property type="molecule type" value="Genomic_DNA"/>
</dbReference>
<feature type="domain" description="SnoaL-like" evidence="1">
    <location>
        <begin position="20"/>
        <end position="113"/>
    </location>
</feature>
<evidence type="ECO:0000313" key="3">
    <source>
        <dbReference type="Proteomes" id="UP000464186"/>
    </source>
</evidence>
<gene>
    <name evidence="2" type="ORF">GU243_18070</name>
</gene>
<dbReference type="SUPFAM" id="SSF54427">
    <property type="entry name" value="NTF2-like"/>
    <property type="match status" value="1"/>
</dbReference>
<dbReference type="Proteomes" id="UP000464186">
    <property type="component" value="Chromosome"/>
</dbReference>
<dbReference type="InterPro" id="IPR032710">
    <property type="entry name" value="NTF2-like_dom_sf"/>
</dbReference>
<dbReference type="InterPro" id="IPR037401">
    <property type="entry name" value="SnoaL-like"/>
</dbReference>
<name>A0A6P1NRK2_9MICC</name>
<reference evidence="2 3" key="1">
    <citation type="submission" date="2020-01" db="EMBL/GenBank/DDBJ databases">
        <title>Pseudarthrobacter psychrotolerans sp. nov., isolated from antarctic soil.</title>
        <authorList>
            <person name="Shin Y."/>
            <person name="Park W."/>
        </authorList>
    </citation>
    <scope>NUCLEOTIDE SEQUENCE [LARGE SCALE GENOMIC DNA]</scope>
    <source>
        <strain evidence="2 3">YJ56</strain>
    </source>
</reference>
<organism evidence="2 3">
    <name type="scientific">Pseudarthrobacter psychrotolerans</name>
    <dbReference type="NCBI Taxonomy" id="2697569"/>
    <lineage>
        <taxon>Bacteria</taxon>
        <taxon>Bacillati</taxon>
        <taxon>Actinomycetota</taxon>
        <taxon>Actinomycetes</taxon>
        <taxon>Micrococcales</taxon>
        <taxon>Micrococcaceae</taxon>
        <taxon>Pseudarthrobacter</taxon>
    </lineage>
</organism>
<dbReference type="Pfam" id="PF12680">
    <property type="entry name" value="SnoaL_2"/>
    <property type="match status" value="1"/>
</dbReference>
<evidence type="ECO:0000313" key="2">
    <source>
        <dbReference type="EMBL" id="QHK22409.1"/>
    </source>
</evidence>
<dbReference type="Gene3D" id="3.10.450.50">
    <property type="match status" value="1"/>
</dbReference>
<protein>
    <submittedName>
        <fullName evidence="2">Nuclear transport factor 2 family protein</fullName>
    </submittedName>
</protein>
<proteinExistence type="predicted"/>
<dbReference type="KEGG" id="psey:GU243_18070"/>
<evidence type="ECO:0000259" key="1">
    <source>
        <dbReference type="Pfam" id="PF12680"/>
    </source>
</evidence>
<sequence length="135" mass="15585">MSSRNQVNTVVEANANENVVNRLIECINSRHIEVMDELFHDDAVMHWPQSGELVRGAENRRGIYNAFPQLPTITPRRMLSGGNLVVAEALLDYNGPQYETVFIFEFRDGRIARETAYWSETFEAPEWRAQWVENA</sequence>
<dbReference type="AlphaFoldDB" id="A0A6P1NRK2"/>
<keyword evidence="3" id="KW-1185">Reference proteome</keyword>
<accession>A0A6P1NRK2</accession>